<dbReference type="RefSeq" id="XP_016222901.1">
    <property type="nucleotide sequence ID" value="XM_016370608.1"/>
</dbReference>
<feature type="domain" description="Wbp11/ELF5/Saf1 N-terminal" evidence="2">
    <location>
        <begin position="6"/>
        <end position="83"/>
    </location>
</feature>
<proteinExistence type="predicted"/>
<evidence type="ECO:0000256" key="1">
    <source>
        <dbReference type="SAM" id="MobiDB-lite"/>
    </source>
</evidence>
<gene>
    <name evidence="3" type="ORF">PV10_05877</name>
</gene>
<feature type="compositionally biased region" description="Basic and acidic residues" evidence="1">
    <location>
        <begin position="16"/>
        <end position="47"/>
    </location>
</feature>
<protein>
    <recommendedName>
        <fullName evidence="2">Wbp11/ELF5/Saf1 N-terminal domain-containing protein</fullName>
    </recommendedName>
</protein>
<name>A0A0D1Z9C4_EXOME</name>
<dbReference type="InterPro" id="IPR019007">
    <property type="entry name" value="Wbp11/ELF5/Saf1_N"/>
</dbReference>
<evidence type="ECO:0000259" key="2">
    <source>
        <dbReference type="Pfam" id="PF09429"/>
    </source>
</evidence>
<dbReference type="OrthoDB" id="5597581at2759"/>
<sequence>MGRDKERSINPAQQQRKLEKQKQLKKSRAELQAKRNEKLARRNPDRLERQIQDLKALEASGDIKAREKAILEELERDLKAVRKARETLGDNAPKFGNSRSREGENNNHVLGKRRHDGERKFPHRRRESPGSDTDDSVRRIPMPEDTPPPIPREFRRHNNNNNHNHNQYGSHQDPSQQGLEQQDNHHRNLPSKPAPVIESKTTYSSAPQLRDLKKEAVSRFVPDVVRRKQDAVKGGPSGRLLEPEELDRLEAEGYKNSQQPRSPPHQHQPEAPQPQVDHNTTISPLDQIQAKRLAEEERRFLEELAKQDEGDDDSVAQARDEPSSPPPARHGRHVQIEEVEDQDA</sequence>
<organism evidence="3 4">
    <name type="scientific">Exophiala mesophila</name>
    <name type="common">Black yeast-like fungus</name>
    <dbReference type="NCBI Taxonomy" id="212818"/>
    <lineage>
        <taxon>Eukaryota</taxon>
        <taxon>Fungi</taxon>
        <taxon>Dikarya</taxon>
        <taxon>Ascomycota</taxon>
        <taxon>Pezizomycotina</taxon>
        <taxon>Eurotiomycetes</taxon>
        <taxon>Chaetothyriomycetidae</taxon>
        <taxon>Chaetothyriales</taxon>
        <taxon>Herpotrichiellaceae</taxon>
        <taxon>Exophiala</taxon>
    </lineage>
</organism>
<feature type="region of interest" description="Disordered" evidence="1">
    <location>
        <begin position="1"/>
        <end position="47"/>
    </location>
</feature>
<dbReference type="OMA" id="MPKERNF"/>
<dbReference type="GO" id="GO:0006396">
    <property type="term" value="P:RNA processing"/>
    <property type="evidence" value="ECO:0007669"/>
    <property type="project" value="InterPro"/>
</dbReference>
<feature type="compositionally biased region" description="Polar residues" evidence="1">
    <location>
        <begin position="276"/>
        <end position="286"/>
    </location>
</feature>
<dbReference type="STRING" id="212818.A0A0D1Z9C4"/>
<feature type="compositionally biased region" description="Basic and acidic residues" evidence="1">
    <location>
        <begin position="292"/>
        <end position="308"/>
    </location>
</feature>
<dbReference type="Proteomes" id="UP000054302">
    <property type="component" value="Unassembled WGS sequence"/>
</dbReference>
<keyword evidence="4" id="KW-1185">Reference proteome</keyword>
<dbReference type="AlphaFoldDB" id="A0A0D1Z9C4"/>
<dbReference type="HOGENOM" id="CLU_078580_0_0_1"/>
<dbReference type="GeneID" id="27323722"/>
<feature type="region of interest" description="Disordered" evidence="1">
    <location>
        <begin position="84"/>
        <end position="344"/>
    </location>
</feature>
<evidence type="ECO:0000313" key="3">
    <source>
        <dbReference type="EMBL" id="KIV91327.1"/>
    </source>
</evidence>
<accession>A0A0D1Z9C4</accession>
<dbReference type="VEuPathDB" id="FungiDB:PV10_05877"/>
<dbReference type="EMBL" id="KN847523">
    <property type="protein sequence ID" value="KIV91327.1"/>
    <property type="molecule type" value="Genomic_DNA"/>
</dbReference>
<feature type="compositionally biased region" description="Polar residues" evidence="1">
    <location>
        <begin position="167"/>
        <end position="181"/>
    </location>
</feature>
<evidence type="ECO:0000313" key="4">
    <source>
        <dbReference type="Proteomes" id="UP000054302"/>
    </source>
</evidence>
<reference evidence="3 4" key="1">
    <citation type="submission" date="2015-01" db="EMBL/GenBank/DDBJ databases">
        <title>The Genome Sequence of Exophiala mesophila CBS40295.</title>
        <authorList>
            <consortium name="The Broad Institute Genomics Platform"/>
            <person name="Cuomo C."/>
            <person name="de Hoog S."/>
            <person name="Gorbushina A."/>
            <person name="Stielow B."/>
            <person name="Teixiera M."/>
            <person name="Abouelleil A."/>
            <person name="Chapman S.B."/>
            <person name="Priest M."/>
            <person name="Young S.K."/>
            <person name="Wortman J."/>
            <person name="Nusbaum C."/>
            <person name="Birren B."/>
        </authorList>
    </citation>
    <scope>NUCLEOTIDE SEQUENCE [LARGE SCALE GENOMIC DNA]</scope>
    <source>
        <strain evidence="3 4">CBS 40295</strain>
    </source>
</reference>
<dbReference type="Pfam" id="PF09429">
    <property type="entry name" value="Wbp11"/>
    <property type="match status" value="1"/>
</dbReference>